<keyword evidence="4 6" id="KW-0472">Membrane</keyword>
<dbReference type="PANTHER" id="PTHR34187:SF1">
    <property type="entry name" value="DUF202 DOMAIN-CONTAINING PROTEIN"/>
    <property type="match status" value="1"/>
</dbReference>
<dbReference type="InParanoid" id="A0A1E1KB62"/>
<gene>
    <name evidence="8" type="ORF">RCO7_14018</name>
</gene>
<evidence type="ECO:0000256" key="4">
    <source>
        <dbReference type="ARBA" id="ARBA00023136"/>
    </source>
</evidence>
<evidence type="ECO:0000256" key="6">
    <source>
        <dbReference type="SAM" id="Phobius"/>
    </source>
</evidence>
<accession>A0A1E1KB62</accession>
<dbReference type="EMBL" id="FJUW01000010">
    <property type="protein sequence ID" value="CZS95180.1"/>
    <property type="molecule type" value="Genomic_DNA"/>
</dbReference>
<feature type="transmembrane region" description="Helical" evidence="6">
    <location>
        <begin position="138"/>
        <end position="164"/>
    </location>
</feature>
<comment type="subcellular location">
    <subcellularLocation>
        <location evidence="1">Endomembrane system</location>
        <topology evidence="1">Multi-pass membrane protein</topology>
    </subcellularLocation>
</comment>
<feature type="domain" description="DUF202" evidence="7">
    <location>
        <begin position="96"/>
        <end position="171"/>
    </location>
</feature>
<feature type="compositionally biased region" description="Polar residues" evidence="5">
    <location>
        <begin position="1"/>
        <end position="12"/>
    </location>
</feature>
<evidence type="ECO:0000256" key="1">
    <source>
        <dbReference type="ARBA" id="ARBA00004127"/>
    </source>
</evidence>
<keyword evidence="9" id="KW-1185">Reference proteome</keyword>
<evidence type="ECO:0000313" key="8">
    <source>
        <dbReference type="EMBL" id="CZS95180.1"/>
    </source>
</evidence>
<evidence type="ECO:0000313" key="9">
    <source>
        <dbReference type="Proteomes" id="UP000178129"/>
    </source>
</evidence>
<evidence type="ECO:0000256" key="5">
    <source>
        <dbReference type="SAM" id="MobiDB-lite"/>
    </source>
</evidence>
<keyword evidence="3 6" id="KW-1133">Transmembrane helix</keyword>
<dbReference type="Pfam" id="PF02656">
    <property type="entry name" value="DUF202"/>
    <property type="match status" value="1"/>
</dbReference>
<dbReference type="STRING" id="914237.A0A1E1KB62"/>
<evidence type="ECO:0000256" key="3">
    <source>
        <dbReference type="ARBA" id="ARBA00022989"/>
    </source>
</evidence>
<keyword evidence="2 6" id="KW-0812">Transmembrane</keyword>
<dbReference type="Proteomes" id="UP000178129">
    <property type="component" value="Unassembled WGS sequence"/>
</dbReference>
<feature type="transmembrane region" description="Helical" evidence="6">
    <location>
        <begin position="185"/>
        <end position="206"/>
    </location>
</feature>
<dbReference type="PANTHER" id="PTHR34187">
    <property type="entry name" value="FGR18P"/>
    <property type="match status" value="1"/>
</dbReference>
<sequence>MAETADFNSPQAPGQLEEPSKVHLNSPDSISPGTDAREATELARLRSNYTRATSYRQAGSSVASIKPDGFLERFSYTVRAFWRRQISITVAHETCRDHLALERTFLGYLRTSLALSMLGIVVAQLFRLQHAPVPNPHFGFFVLGKPLAIICQGTAIYTVLIGVFRSWRSQNAIVRGKAISGGIEIVALAGGIFAILIMFTVLLIAVDISKEI</sequence>
<evidence type="ECO:0000256" key="2">
    <source>
        <dbReference type="ARBA" id="ARBA00022692"/>
    </source>
</evidence>
<comment type="caution">
    <text evidence="8">The sequence shown here is derived from an EMBL/GenBank/DDBJ whole genome shotgun (WGS) entry which is preliminary data.</text>
</comment>
<feature type="region of interest" description="Disordered" evidence="5">
    <location>
        <begin position="1"/>
        <end position="36"/>
    </location>
</feature>
<dbReference type="AlphaFoldDB" id="A0A1E1KB62"/>
<protein>
    <recommendedName>
        <fullName evidence="7">DUF202 domain-containing protein</fullName>
    </recommendedName>
</protein>
<dbReference type="GO" id="GO:0012505">
    <property type="term" value="C:endomembrane system"/>
    <property type="evidence" value="ECO:0007669"/>
    <property type="project" value="UniProtKB-SubCell"/>
</dbReference>
<reference evidence="9" key="1">
    <citation type="submission" date="2016-03" db="EMBL/GenBank/DDBJ databases">
        <authorList>
            <person name="Ploux O."/>
        </authorList>
    </citation>
    <scope>NUCLEOTIDE SEQUENCE [LARGE SCALE GENOMIC DNA]</scope>
    <source>
        <strain evidence="9">UK7</strain>
    </source>
</reference>
<feature type="transmembrane region" description="Helical" evidence="6">
    <location>
        <begin position="105"/>
        <end position="126"/>
    </location>
</feature>
<organism evidence="8 9">
    <name type="scientific">Rhynchosporium graminicola</name>
    <dbReference type="NCBI Taxonomy" id="2792576"/>
    <lineage>
        <taxon>Eukaryota</taxon>
        <taxon>Fungi</taxon>
        <taxon>Dikarya</taxon>
        <taxon>Ascomycota</taxon>
        <taxon>Pezizomycotina</taxon>
        <taxon>Leotiomycetes</taxon>
        <taxon>Helotiales</taxon>
        <taxon>Ploettnerulaceae</taxon>
        <taxon>Rhynchosporium</taxon>
    </lineage>
</organism>
<dbReference type="InterPro" id="IPR052053">
    <property type="entry name" value="IM_YidH-like"/>
</dbReference>
<dbReference type="InterPro" id="IPR003807">
    <property type="entry name" value="DUF202"/>
</dbReference>
<evidence type="ECO:0000259" key="7">
    <source>
        <dbReference type="Pfam" id="PF02656"/>
    </source>
</evidence>
<proteinExistence type="predicted"/>
<name>A0A1E1KB62_9HELO</name>